<dbReference type="SUPFAM" id="SSF51679">
    <property type="entry name" value="Bacterial luciferase-like"/>
    <property type="match status" value="1"/>
</dbReference>
<dbReference type="GO" id="GO:0005829">
    <property type="term" value="C:cytosol"/>
    <property type="evidence" value="ECO:0007669"/>
    <property type="project" value="TreeGrafter"/>
</dbReference>
<dbReference type="GO" id="GO:0016705">
    <property type="term" value="F:oxidoreductase activity, acting on paired donors, with incorporation or reduction of molecular oxygen"/>
    <property type="evidence" value="ECO:0007669"/>
    <property type="project" value="InterPro"/>
</dbReference>
<dbReference type="GO" id="GO:0004497">
    <property type="term" value="F:monooxygenase activity"/>
    <property type="evidence" value="ECO:0007669"/>
    <property type="project" value="UniProtKB-KW"/>
</dbReference>
<evidence type="ECO:0000256" key="2">
    <source>
        <dbReference type="ARBA" id="ARBA00023033"/>
    </source>
</evidence>
<gene>
    <name evidence="4" type="ORF">DDE18_04600</name>
</gene>
<dbReference type="RefSeq" id="WP_116571089.1">
    <property type="nucleotide sequence ID" value="NZ_QDGZ01000002.1"/>
</dbReference>
<name>A0A2T8FD38_9ACTN</name>
<dbReference type="Pfam" id="PF00296">
    <property type="entry name" value="Bac_luciferase"/>
    <property type="match status" value="1"/>
</dbReference>
<dbReference type="AlphaFoldDB" id="A0A2T8FD38"/>
<dbReference type="InterPro" id="IPR050766">
    <property type="entry name" value="Bact_Lucif_Oxidored"/>
</dbReference>
<keyword evidence="1" id="KW-0560">Oxidoreductase</keyword>
<evidence type="ECO:0000259" key="3">
    <source>
        <dbReference type="Pfam" id="PF00296"/>
    </source>
</evidence>
<evidence type="ECO:0000256" key="1">
    <source>
        <dbReference type="ARBA" id="ARBA00023002"/>
    </source>
</evidence>
<keyword evidence="2" id="KW-0503">Monooxygenase</keyword>
<comment type="caution">
    <text evidence="4">The sequence shown here is derived from an EMBL/GenBank/DDBJ whole genome shotgun (WGS) entry which is preliminary data.</text>
</comment>
<dbReference type="Gene3D" id="3.20.20.30">
    <property type="entry name" value="Luciferase-like domain"/>
    <property type="match status" value="1"/>
</dbReference>
<dbReference type="PANTHER" id="PTHR30137:SF8">
    <property type="entry name" value="BLR5498 PROTEIN"/>
    <property type="match status" value="1"/>
</dbReference>
<dbReference type="PANTHER" id="PTHR30137">
    <property type="entry name" value="LUCIFERASE-LIKE MONOOXYGENASE"/>
    <property type="match status" value="1"/>
</dbReference>
<proteinExistence type="predicted"/>
<dbReference type="InterPro" id="IPR036661">
    <property type="entry name" value="Luciferase-like_sf"/>
</dbReference>
<evidence type="ECO:0000313" key="4">
    <source>
        <dbReference type="EMBL" id="PVG83615.1"/>
    </source>
</evidence>
<sequence length="339" mass="38842">MRIGTFHLMSTPPWSNPHDVIAQHIDQVVEADRLGFDTAWVAEHNVRDYALGGSITVTMAAMAQATKRIRIGTAVARLPLHHPLHLAEDLAFVDNVSRGRLDFGIGKGYDDLEFASYGVPFEERFERWEEAYEAITQMWRTGRTEYKGHFNEVPDAPLFPLPQQKPMPPTYVMVVKSEESIKWAAERLYPFVIGQGPTWDEVRDRLKLFVDTASDAGFSDEEVQHAASRCWQLKQVHVAETTEIAIEQYREAFTWFFGALHNRTMFGFPNENRDYEWFLDHRSLLLGSAEKVKSDLLEYREYTGMQNVAAWFNCGGQPHQQVLQSLNDFAENVMPALKA</sequence>
<keyword evidence="5" id="KW-1185">Reference proteome</keyword>
<dbReference type="Proteomes" id="UP000246018">
    <property type="component" value="Unassembled WGS sequence"/>
</dbReference>
<dbReference type="EMBL" id="QDGZ01000002">
    <property type="protein sequence ID" value="PVG83615.1"/>
    <property type="molecule type" value="Genomic_DNA"/>
</dbReference>
<reference evidence="4 5" key="1">
    <citation type="submission" date="2018-04" db="EMBL/GenBank/DDBJ databases">
        <title>Genome of Nocardioides gansuensis WSJ-1.</title>
        <authorList>
            <person name="Wu S."/>
            <person name="Wang G."/>
        </authorList>
    </citation>
    <scope>NUCLEOTIDE SEQUENCE [LARGE SCALE GENOMIC DNA]</scope>
    <source>
        <strain evidence="4 5">WSJ-1</strain>
    </source>
</reference>
<dbReference type="InterPro" id="IPR011251">
    <property type="entry name" value="Luciferase-like_dom"/>
</dbReference>
<protein>
    <recommendedName>
        <fullName evidence="3">Luciferase-like domain-containing protein</fullName>
    </recommendedName>
</protein>
<dbReference type="OrthoDB" id="5169673at2"/>
<organism evidence="4 5">
    <name type="scientific">Nocardioides gansuensis</name>
    <dbReference type="NCBI Taxonomy" id="2138300"/>
    <lineage>
        <taxon>Bacteria</taxon>
        <taxon>Bacillati</taxon>
        <taxon>Actinomycetota</taxon>
        <taxon>Actinomycetes</taxon>
        <taxon>Propionibacteriales</taxon>
        <taxon>Nocardioidaceae</taxon>
        <taxon>Nocardioides</taxon>
    </lineage>
</organism>
<accession>A0A2T8FD38</accession>
<evidence type="ECO:0000313" key="5">
    <source>
        <dbReference type="Proteomes" id="UP000246018"/>
    </source>
</evidence>
<feature type="domain" description="Luciferase-like" evidence="3">
    <location>
        <begin position="1"/>
        <end position="301"/>
    </location>
</feature>